<reference evidence="1" key="1">
    <citation type="submission" date="2021-08" db="EMBL/GenBank/DDBJ databases">
        <authorList>
            <person name="Zhang H."/>
            <person name="Xu M."/>
            <person name="Yu Z."/>
            <person name="Yang L."/>
            <person name="Cai Y."/>
        </authorList>
    </citation>
    <scope>NUCLEOTIDE SEQUENCE</scope>
    <source>
        <strain evidence="1">CHL1</strain>
    </source>
</reference>
<dbReference type="AlphaFoldDB" id="A0A9E6R8P5"/>
<keyword evidence="2" id="KW-1185">Reference proteome</keyword>
<sequence length="130" mass="14082">MTRRALNTAVSALTDLSKSGWVLPPEDLRARLAESFTFSDPKKYAELSTALDHVESVLWTDLNSIETSLTGESCHDVEKTFDYLNLRRKSNERAYAIQVGAAKDLIDIKRAAALKACAAAGGPPVSADGQ</sequence>
<dbReference type="Proteomes" id="UP000825701">
    <property type="component" value="Chromosome"/>
</dbReference>
<proteinExistence type="predicted"/>
<dbReference type="EMBL" id="CP081869">
    <property type="protein sequence ID" value="QZN99354.1"/>
    <property type="molecule type" value="Genomic_DNA"/>
</dbReference>
<evidence type="ECO:0000313" key="2">
    <source>
        <dbReference type="Proteomes" id="UP000825701"/>
    </source>
</evidence>
<dbReference type="RefSeq" id="WP_261402414.1">
    <property type="nucleotide sequence ID" value="NZ_CP081869.1"/>
</dbReference>
<protein>
    <submittedName>
        <fullName evidence="1">Uncharacterized protein</fullName>
    </submittedName>
</protein>
<accession>A0A9E6R8P5</accession>
<evidence type="ECO:0000313" key="1">
    <source>
        <dbReference type="EMBL" id="QZN99354.1"/>
    </source>
</evidence>
<organism evidence="1 2">
    <name type="scientific">Chenggangzhangella methanolivorans</name>
    <dbReference type="NCBI Taxonomy" id="1437009"/>
    <lineage>
        <taxon>Bacteria</taxon>
        <taxon>Pseudomonadati</taxon>
        <taxon>Pseudomonadota</taxon>
        <taxon>Alphaproteobacteria</taxon>
        <taxon>Hyphomicrobiales</taxon>
        <taxon>Methylopilaceae</taxon>
        <taxon>Chenggangzhangella</taxon>
    </lineage>
</organism>
<gene>
    <name evidence="1" type="ORF">K6K41_21655</name>
</gene>
<name>A0A9E6R8P5_9HYPH</name>
<dbReference type="KEGG" id="cmet:K6K41_21655"/>